<dbReference type="Gene3D" id="3.40.50.300">
    <property type="entry name" value="P-loop containing nucleotide triphosphate hydrolases"/>
    <property type="match status" value="1"/>
</dbReference>
<evidence type="ECO:0000256" key="5">
    <source>
        <dbReference type="RuleBase" id="RU003330"/>
    </source>
</evidence>
<evidence type="ECO:0000256" key="6">
    <source>
        <dbReference type="RuleBase" id="RU003331"/>
    </source>
</evidence>
<evidence type="ECO:0000313" key="8">
    <source>
        <dbReference type="Proteomes" id="UP000176445"/>
    </source>
</evidence>
<dbReference type="GO" id="GO:0005737">
    <property type="term" value="C:cytoplasm"/>
    <property type="evidence" value="ECO:0007669"/>
    <property type="project" value="UniProtKB-SubCell"/>
</dbReference>
<dbReference type="Proteomes" id="UP000176445">
    <property type="component" value="Unassembled WGS sequence"/>
</dbReference>
<dbReference type="SUPFAM" id="SSF52540">
    <property type="entry name" value="P-loop containing nucleoside triphosphate hydrolases"/>
    <property type="match status" value="1"/>
</dbReference>
<protein>
    <recommendedName>
        <fullName evidence="6">Adenylate kinase</fullName>
        <ecNumber evidence="6">2.7.4.3</ecNumber>
    </recommendedName>
</protein>
<reference evidence="7 8" key="1">
    <citation type="journal article" date="2016" name="Nat. Commun.">
        <title>Thousands of microbial genomes shed light on interconnected biogeochemical processes in an aquifer system.</title>
        <authorList>
            <person name="Anantharaman K."/>
            <person name="Brown C.T."/>
            <person name="Hug L.A."/>
            <person name="Sharon I."/>
            <person name="Castelle C.J."/>
            <person name="Probst A.J."/>
            <person name="Thomas B.C."/>
            <person name="Singh A."/>
            <person name="Wilkins M.J."/>
            <person name="Karaoz U."/>
            <person name="Brodie E.L."/>
            <person name="Williams K.H."/>
            <person name="Hubbard S.S."/>
            <person name="Banfield J.F."/>
        </authorList>
    </citation>
    <scope>NUCLEOTIDE SEQUENCE [LARGE SCALE GENOMIC DNA]</scope>
</reference>
<keyword evidence="1 5" id="KW-0808">Transferase</keyword>
<comment type="caution">
    <text evidence="7">The sequence shown here is derived from an EMBL/GenBank/DDBJ whole genome shotgun (WGS) entry which is preliminary data.</text>
</comment>
<evidence type="ECO:0000256" key="1">
    <source>
        <dbReference type="ARBA" id="ARBA00022679"/>
    </source>
</evidence>
<proteinExistence type="inferred from homology"/>
<comment type="catalytic activity">
    <reaction evidence="6">
        <text>AMP + ATP = 2 ADP</text>
        <dbReference type="Rhea" id="RHEA:12973"/>
        <dbReference type="ChEBI" id="CHEBI:30616"/>
        <dbReference type="ChEBI" id="CHEBI:456215"/>
        <dbReference type="ChEBI" id="CHEBI:456216"/>
        <dbReference type="EC" id="2.7.4.3"/>
    </reaction>
</comment>
<evidence type="ECO:0000256" key="3">
    <source>
        <dbReference type="ARBA" id="ARBA00022741"/>
    </source>
</evidence>
<dbReference type="AlphaFoldDB" id="A0A1F6CSE9"/>
<keyword evidence="2" id="KW-0545">Nucleotide biosynthesis</keyword>
<accession>A0A1F6CSE9</accession>
<name>A0A1F6CSE9_9BACT</name>
<comment type="similarity">
    <text evidence="5">Belongs to the adenylate kinase family.</text>
</comment>
<gene>
    <name evidence="7" type="ORF">A2704_00155</name>
</gene>
<comment type="subunit">
    <text evidence="6">Monomer.</text>
</comment>
<organism evidence="7 8">
    <name type="scientific">Candidatus Kaiserbacteria bacterium RIFCSPHIGHO2_01_FULL_54_36b</name>
    <dbReference type="NCBI Taxonomy" id="1798483"/>
    <lineage>
        <taxon>Bacteria</taxon>
        <taxon>Candidatus Kaiseribacteriota</taxon>
    </lineage>
</organism>
<dbReference type="InterPro" id="IPR027417">
    <property type="entry name" value="P-loop_NTPase"/>
</dbReference>
<dbReference type="EC" id="2.7.4.3" evidence="6"/>
<sequence>MQPLTVLFFGPQGAGKGTQVQLLIEVLKKRSDRGIIHIDMGQLLRNMIAAGGHTASLTNEIVGIGKRMPDFMPIYLTTDALVKQFTGEEHIIADGLARGPDQTRGWDDAMVFYKRPDYHIISLELSEEESIKRLVKRGRSDDTEDAIKQRLSWHKAEVEPQLDFLESQGRTVHRIDGSPDIETVHKNILAALKLSQ</sequence>
<dbReference type="InterPro" id="IPR000850">
    <property type="entry name" value="Adenylat/UMP-CMP_kin"/>
</dbReference>
<dbReference type="PANTHER" id="PTHR23359">
    <property type="entry name" value="NUCLEOTIDE KINASE"/>
    <property type="match status" value="1"/>
</dbReference>
<keyword evidence="3 6" id="KW-0547">Nucleotide-binding</keyword>
<keyword evidence="4 5" id="KW-0418">Kinase</keyword>
<evidence type="ECO:0000256" key="4">
    <source>
        <dbReference type="ARBA" id="ARBA00022777"/>
    </source>
</evidence>
<dbReference type="EMBL" id="MFKW01000008">
    <property type="protein sequence ID" value="OGG51931.1"/>
    <property type="molecule type" value="Genomic_DNA"/>
</dbReference>
<comment type="subcellular location">
    <subcellularLocation>
        <location evidence="6">Cytoplasm</location>
    </subcellularLocation>
</comment>
<evidence type="ECO:0000256" key="2">
    <source>
        <dbReference type="ARBA" id="ARBA00022727"/>
    </source>
</evidence>
<dbReference type="CDD" id="cd01428">
    <property type="entry name" value="ADK"/>
    <property type="match status" value="1"/>
</dbReference>
<dbReference type="GO" id="GO:0004017">
    <property type="term" value="F:AMP kinase activity"/>
    <property type="evidence" value="ECO:0007669"/>
    <property type="project" value="UniProtKB-EC"/>
</dbReference>
<evidence type="ECO:0000313" key="7">
    <source>
        <dbReference type="EMBL" id="OGG51931.1"/>
    </source>
</evidence>
<keyword evidence="6" id="KW-0067">ATP-binding</keyword>
<dbReference type="Pfam" id="PF00406">
    <property type="entry name" value="ADK"/>
    <property type="match status" value="1"/>
</dbReference>
<dbReference type="PRINTS" id="PR00094">
    <property type="entry name" value="ADENYLTKNASE"/>
</dbReference>
<dbReference type="GO" id="GO:0005524">
    <property type="term" value="F:ATP binding"/>
    <property type="evidence" value="ECO:0007669"/>
    <property type="project" value="UniProtKB-KW"/>
</dbReference>